<name>A0A382AEQ8_9ZZZZ</name>
<gene>
    <name evidence="1" type="ORF">METZ01_LOCUS152862</name>
</gene>
<dbReference type="AlphaFoldDB" id="A0A382AEQ8"/>
<organism evidence="1">
    <name type="scientific">marine metagenome</name>
    <dbReference type="NCBI Taxonomy" id="408172"/>
    <lineage>
        <taxon>unclassified sequences</taxon>
        <taxon>metagenomes</taxon>
        <taxon>ecological metagenomes</taxon>
    </lineage>
</organism>
<reference evidence="1" key="1">
    <citation type="submission" date="2018-05" db="EMBL/GenBank/DDBJ databases">
        <authorList>
            <person name="Lanie J.A."/>
            <person name="Ng W.-L."/>
            <person name="Kazmierczak K.M."/>
            <person name="Andrzejewski T.M."/>
            <person name="Davidsen T.M."/>
            <person name="Wayne K.J."/>
            <person name="Tettelin H."/>
            <person name="Glass J.I."/>
            <person name="Rusch D."/>
            <person name="Podicherti R."/>
            <person name="Tsui H.-C.T."/>
            <person name="Winkler M.E."/>
        </authorList>
    </citation>
    <scope>NUCLEOTIDE SEQUENCE</scope>
</reference>
<feature type="non-terminal residue" evidence="1">
    <location>
        <position position="111"/>
    </location>
</feature>
<dbReference type="EMBL" id="UINC01025085">
    <property type="protein sequence ID" value="SVB00008.1"/>
    <property type="molecule type" value="Genomic_DNA"/>
</dbReference>
<protein>
    <submittedName>
        <fullName evidence="1">Uncharacterized protein</fullName>
    </submittedName>
</protein>
<sequence length="111" mass="11101">MLGEKVGTFTGTTTDKVLPAQGGFPAFETSAQTSGKLAGVDVQSMATYSASVQPDGSLYGECPNSGVVMASDGAATFRATGCGQMTADGGAKFRGAVYFQTSAPSLMAVNG</sequence>
<accession>A0A382AEQ8</accession>
<evidence type="ECO:0000313" key="1">
    <source>
        <dbReference type="EMBL" id="SVB00008.1"/>
    </source>
</evidence>
<proteinExistence type="predicted"/>